<keyword evidence="2" id="KW-1185">Reference proteome</keyword>
<sequence>MKDETLREAFENWEVLSGTKEEVMAYKARVKQLFDEESMILEAELRVKEGIEKGIKQGLEQGIVQGTEKTARQLLAMGMEIDFIAEATGLSKERISEINH</sequence>
<reference evidence="1 2" key="1">
    <citation type="submission" date="2016-09" db="EMBL/GenBank/DDBJ databases">
        <title>Complete genome sequence of the Lysinibacillus sphaericus LMG 22257, a specie of Bacillus with ureolytic activity that can effectively biodeposit calcium carbonate.</title>
        <authorList>
            <person name="Yan W."/>
        </authorList>
    </citation>
    <scope>NUCLEOTIDE SEQUENCE [LARGE SCALE GENOMIC DNA]</scope>
    <source>
        <strain evidence="1 2">LMG 22257</strain>
    </source>
</reference>
<evidence type="ECO:0000313" key="1">
    <source>
        <dbReference type="EMBL" id="AOV06716.1"/>
    </source>
</evidence>
<dbReference type="KEGG" id="surl:BI350_03300"/>
<dbReference type="EMBL" id="CP017560">
    <property type="protein sequence ID" value="AOV06716.1"/>
    <property type="molecule type" value="Genomic_DNA"/>
</dbReference>
<name>A0A1D8JDD4_9BACL</name>
<proteinExistence type="predicted"/>
<evidence type="ECO:0008006" key="3">
    <source>
        <dbReference type="Google" id="ProtNLM"/>
    </source>
</evidence>
<accession>A0A1D8JDD4</accession>
<organism evidence="1 2">
    <name type="scientific">Sporosarcina ureilytica</name>
    <dbReference type="NCBI Taxonomy" id="298596"/>
    <lineage>
        <taxon>Bacteria</taxon>
        <taxon>Bacillati</taxon>
        <taxon>Bacillota</taxon>
        <taxon>Bacilli</taxon>
        <taxon>Bacillales</taxon>
        <taxon>Caryophanaceae</taxon>
        <taxon>Sporosarcina</taxon>
    </lineage>
</organism>
<dbReference type="AlphaFoldDB" id="A0A1D8JDD4"/>
<dbReference type="Proteomes" id="UP000185746">
    <property type="component" value="Chromosome"/>
</dbReference>
<protein>
    <recommendedName>
        <fullName evidence="3">Transposase</fullName>
    </recommendedName>
</protein>
<evidence type="ECO:0000313" key="2">
    <source>
        <dbReference type="Proteomes" id="UP000185746"/>
    </source>
</evidence>
<gene>
    <name evidence="1" type="ORF">BI350_03300</name>
</gene>